<dbReference type="PROSITE" id="PS50263">
    <property type="entry name" value="CN_HYDROLASE"/>
    <property type="match status" value="1"/>
</dbReference>
<sequence>MVVASIAQFAPGEDKAANLDSIARLVATASAHGSHVVALPEYSMFSVPTMDERFLASAEALDGSFVSEIRALAERHSITIVFGMNEVTESRSQIFNTLLAIDRSGAVVATYRKIHLYDAFGYKESRFVRPAAIEDPEIFTVGGLKFGLQTCYDLRFPEVTRRLVDAGADVVVIPAEWVPGPLKENHWQTLLRARAIENTAYVMAADQCGSAGVGNSMIVDPMGVVTVALGEQEGCVSTRLDRGRLDAVRETNPALELRRFGVHPNIG</sequence>
<name>A0ABS6HNF4_MYCGD</name>
<dbReference type="EMBL" id="JAHBOM010000006">
    <property type="protein sequence ID" value="MBU8823085.1"/>
    <property type="molecule type" value="Genomic_DNA"/>
</dbReference>
<keyword evidence="4" id="KW-1185">Reference proteome</keyword>
<dbReference type="SUPFAM" id="SSF56317">
    <property type="entry name" value="Carbon-nitrogen hydrolase"/>
    <property type="match status" value="1"/>
</dbReference>
<dbReference type="RefSeq" id="WP_073678335.1">
    <property type="nucleotide sequence ID" value="NZ_CP092364.2"/>
</dbReference>
<dbReference type="CDD" id="cd07581">
    <property type="entry name" value="nitrilase_3"/>
    <property type="match status" value="1"/>
</dbReference>
<dbReference type="Pfam" id="PF00795">
    <property type="entry name" value="CN_hydrolase"/>
    <property type="match status" value="1"/>
</dbReference>
<evidence type="ECO:0000256" key="1">
    <source>
        <dbReference type="ARBA" id="ARBA00010613"/>
    </source>
</evidence>
<evidence type="ECO:0000313" key="4">
    <source>
        <dbReference type="Proteomes" id="UP000696413"/>
    </source>
</evidence>
<organism evidence="3 4">
    <name type="scientific">Mycolicibacterium goodii</name>
    <name type="common">Mycobacterium goodii</name>
    <dbReference type="NCBI Taxonomy" id="134601"/>
    <lineage>
        <taxon>Bacteria</taxon>
        <taxon>Bacillati</taxon>
        <taxon>Actinomycetota</taxon>
        <taxon>Actinomycetes</taxon>
        <taxon>Mycobacteriales</taxon>
        <taxon>Mycobacteriaceae</taxon>
        <taxon>Mycolicibacterium</taxon>
    </lineage>
</organism>
<protein>
    <submittedName>
        <fullName evidence="3">Carbon-nitrogen hydrolase family protein</fullName>
    </submittedName>
</protein>
<gene>
    <name evidence="3" type="ORF">KL859_09390</name>
</gene>
<dbReference type="PROSITE" id="PS01227">
    <property type="entry name" value="UPF0012"/>
    <property type="match status" value="1"/>
</dbReference>
<comment type="similarity">
    <text evidence="1">Belongs to the carbon-nitrogen hydrolase superfamily. NIT1/NIT2 family.</text>
</comment>
<evidence type="ECO:0000259" key="2">
    <source>
        <dbReference type="PROSITE" id="PS50263"/>
    </source>
</evidence>
<dbReference type="InterPro" id="IPR003010">
    <property type="entry name" value="C-N_Hydrolase"/>
</dbReference>
<accession>A0ABS6HNF4</accession>
<dbReference type="GO" id="GO:0016787">
    <property type="term" value="F:hydrolase activity"/>
    <property type="evidence" value="ECO:0007669"/>
    <property type="project" value="UniProtKB-KW"/>
</dbReference>
<dbReference type="PANTHER" id="PTHR23088:SF27">
    <property type="entry name" value="DEAMINATED GLUTATHIONE AMIDASE"/>
    <property type="match status" value="1"/>
</dbReference>
<reference evidence="3 4" key="1">
    <citation type="submission" date="2021-05" db="EMBL/GenBank/DDBJ databases">
        <title>Draft Genome Sequences of Clinical Respiratory Isolates of Mycobacterium goodii Recovered in Ireland.</title>
        <authorList>
            <person name="Flanagan P.R."/>
            <person name="Mok S."/>
            <person name="Roycroft E."/>
            <person name="Rogers T.R."/>
            <person name="Fitzgibbon M."/>
        </authorList>
    </citation>
    <scope>NUCLEOTIDE SEQUENCE [LARGE SCALE GENOMIC DNA]</scope>
    <source>
        <strain evidence="3 4">14IE55</strain>
    </source>
</reference>
<dbReference type="InterPro" id="IPR036526">
    <property type="entry name" value="C-N_Hydrolase_sf"/>
</dbReference>
<feature type="domain" description="CN hydrolase" evidence="2">
    <location>
        <begin position="2"/>
        <end position="242"/>
    </location>
</feature>
<dbReference type="InterPro" id="IPR001110">
    <property type="entry name" value="UPF0012_CS"/>
</dbReference>
<dbReference type="PANTHER" id="PTHR23088">
    <property type="entry name" value="NITRILASE-RELATED"/>
    <property type="match status" value="1"/>
</dbReference>
<dbReference type="Gene3D" id="3.60.110.10">
    <property type="entry name" value="Carbon-nitrogen hydrolase"/>
    <property type="match status" value="1"/>
</dbReference>
<keyword evidence="3" id="KW-0378">Hydrolase</keyword>
<comment type="caution">
    <text evidence="3">The sequence shown here is derived from an EMBL/GenBank/DDBJ whole genome shotgun (WGS) entry which is preliminary data.</text>
</comment>
<evidence type="ECO:0000313" key="3">
    <source>
        <dbReference type="EMBL" id="MBU8823085.1"/>
    </source>
</evidence>
<proteinExistence type="inferred from homology"/>
<dbReference type="Proteomes" id="UP000696413">
    <property type="component" value="Unassembled WGS sequence"/>
</dbReference>